<dbReference type="OrthoDB" id="9813719at2"/>
<evidence type="ECO:0000256" key="2">
    <source>
        <dbReference type="PIRSR" id="PIRSR640198-2"/>
    </source>
</evidence>
<feature type="binding site" evidence="2">
    <location>
        <begin position="276"/>
        <end position="283"/>
    </location>
    <ligand>
        <name>ATP</name>
        <dbReference type="ChEBI" id="CHEBI:30616"/>
    </ligand>
</feature>
<dbReference type="Gene3D" id="1.10.3290.10">
    <property type="entry name" value="Fido-like domain"/>
    <property type="match status" value="1"/>
</dbReference>
<accession>A0A4U3M8A7</accession>
<dbReference type="Pfam" id="PF02661">
    <property type="entry name" value="Fic"/>
    <property type="match status" value="1"/>
</dbReference>
<dbReference type="SUPFAM" id="SSF140931">
    <property type="entry name" value="Fic-like"/>
    <property type="match status" value="1"/>
</dbReference>
<keyword evidence="5" id="KW-1185">Reference proteome</keyword>
<evidence type="ECO:0000256" key="1">
    <source>
        <dbReference type="PIRSR" id="PIRSR640198-1"/>
    </source>
</evidence>
<name>A0A4U3M8A7_9ACTN</name>
<organism evidence="4 5">
    <name type="scientific">Herbidospora galbida</name>
    <dbReference type="NCBI Taxonomy" id="2575442"/>
    <lineage>
        <taxon>Bacteria</taxon>
        <taxon>Bacillati</taxon>
        <taxon>Actinomycetota</taxon>
        <taxon>Actinomycetes</taxon>
        <taxon>Streptosporangiales</taxon>
        <taxon>Streptosporangiaceae</taxon>
        <taxon>Herbidospora</taxon>
    </lineage>
</organism>
<gene>
    <name evidence="4" type="ORF">FDA94_27140</name>
</gene>
<dbReference type="InterPro" id="IPR040198">
    <property type="entry name" value="Fido_containing"/>
</dbReference>
<reference evidence="4 5" key="1">
    <citation type="submission" date="2019-04" db="EMBL/GenBank/DDBJ databases">
        <title>Herbidospora sp. NEAU-GS14.nov., a novel actinomycete isolated from soil.</title>
        <authorList>
            <person name="Han L."/>
        </authorList>
    </citation>
    <scope>NUCLEOTIDE SEQUENCE [LARGE SCALE GENOMIC DNA]</scope>
    <source>
        <strain evidence="4 5">NEAU-GS14</strain>
    </source>
</reference>
<feature type="binding site" evidence="2">
    <location>
        <begin position="218"/>
        <end position="227"/>
    </location>
    <ligand>
        <name>ATP</name>
        <dbReference type="ChEBI" id="CHEBI:30616"/>
    </ligand>
</feature>
<keyword evidence="2" id="KW-0547">Nucleotide-binding</keyword>
<dbReference type="InterPro" id="IPR036597">
    <property type="entry name" value="Fido-like_dom_sf"/>
</dbReference>
<protein>
    <submittedName>
        <fullName evidence="4">Fic family protein</fullName>
    </submittedName>
</protein>
<comment type="caution">
    <text evidence="4">The sequence shown here is derived from an EMBL/GenBank/DDBJ whole genome shotgun (WGS) entry which is preliminary data.</text>
</comment>
<dbReference type="InterPro" id="IPR003812">
    <property type="entry name" value="Fido"/>
</dbReference>
<dbReference type="PROSITE" id="PS51459">
    <property type="entry name" value="FIDO"/>
    <property type="match status" value="1"/>
</dbReference>
<dbReference type="Proteomes" id="UP000308705">
    <property type="component" value="Unassembled WGS sequence"/>
</dbReference>
<feature type="active site" evidence="1">
    <location>
        <position position="272"/>
    </location>
</feature>
<evidence type="ECO:0000313" key="4">
    <source>
        <dbReference type="EMBL" id="TKK85101.1"/>
    </source>
</evidence>
<sequence length="444" mass="49605">MRIPKPPPSVGAILDSLPEGRLLALISKGVSIANDRYLPWDEFRRRPVPDGVTVEEWWAATKLARAGVRRILPLQFEKGVWFGYALPDEVLRGIENVAKHTSGRIGVPEPVTHDAPTRDQYVVNSLIEEAITSSQLEGASTTYQVAKAMLRTGRSARTHDELMILNNYRAMRRVGELRKEKLTPALIAEIHRIVTEGTLDDPATAGRLQLPGEERVVVSDMEGNILHTPPPADELPQRMEALCAFANGESGTSYVPPVVRAIVLHFMLSYDHPFVDGNGRTARVLFYWSMLNQDYWLTEFLSISRLIKRGQAQYGRSFLHCEQDAGDLTYFIAAQLGIISQAITDLHEYLDRKVRQTRDLQRAVAGLAGHFNHRQIALLQNAIKRSDARYTVASHSRSHNVTAQTARTDLQGLETRGLLTKIPEGRGFAWLAVRDLRQVLGLGG</sequence>
<evidence type="ECO:0000259" key="3">
    <source>
        <dbReference type="PROSITE" id="PS51459"/>
    </source>
</evidence>
<feature type="domain" description="Fido" evidence="3">
    <location>
        <begin position="182"/>
        <end position="334"/>
    </location>
</feature>
<evidence type="ECO:0000313" key="5">
    <source>
        <dbReference type="Proteomes" id="UP000308705"/>
    </source>
</evidence>
<dbReference type="EMBL" id="SZQA01000030">
    <property type="protein sequence ID" value="TKK85101.1"/>
    <property type="molecule type" value="Genomic_DNA"/>
</dbReference>
<dbReference type="PANTHER" id="PTHR13504:SF38">
    <property type="entry name" value="FIDO DOMAIN-CONTAINING PROTEIN"/>
    <property type="match status" value="1"/>
</dbReference>
<proteinExistence type="predicted"/>
<dbReference type="GO" id="GO:0005524">
    <property type="term" value="F:ATP binding"/>
    <property type="evidence" value="ECO:0007669"/>
    <property type="project" value="UniProtKB-KW"/>
</dbReference>
<dbReference type="AlphaFoldDB" id="A0A4U3M8A7"/>
<dbReference type="PANTHER" id="PTHR13504">
    <property type="entry name" value="FIDO DOMAIN-CONTAINING PROTEIN DDB_G0283145"/>
    <property type="match status" value="1"/>
</dbReference>
<keyword evidence="2" id="KW-0067">ATP-binding</keyword>